<protein>
    <submittedName>
        <fullName evidence="1">Transposase, IS4 family</fullName>
    </submittedName>
</protein>
<evidence type="ECO:0000313" key="1">
    <source>
        <dbReference type="EMBL" id="GAT12730.1"/>
    </source>
</evidence>
<dbReference type="EMBL" id="BCTA01000097">
    <property type="protein sequence ID" value="GAT12730.1"/>
    <property type="molecule type" value="Genomic_DNA"/>
</dbReference>
<name>A0ABQ0KT52_MYCNV</name>
<dbReference type="Proteomes" id="UP000069773">
    <property type="component" value="Unassembled WGS sequence"/>
</dbReference>
<evidence type="ECO:0000313" key="2">
    <source>
        <dbReference type="Proteomes" id="UP000069773"/>
    </source>
</evidence>
<comment type="caution">
    <text evidence="1">The sequence shown here is derived from an EMBL/GenBank/DDBJ whole genome shotgun (WGS) entry which is preliminary data.</text>
</comment>
<keyword evidence="2" id="KW-1185">Reference proteome</keyword>
<organism evidence="1 2">
    <name type="scientific">Mycolicibacterium novocastrense</name>
    <name type="common">Mycobacterium novocastrense</name>
    <dbReference type="NCBI Taxonomy" id="59813"/>
    <lineage>
        <taxon>Bacteria</taxon>
        <taxon>Bacillati</taxon>
        <taxon>Actinomycetota</taxon>
        <taxon>Actinomycetes</taxon>
        <taxon>Mycobacteriales</taxon>
        <taxon>Mycobacteriaceae</taxon>
        <taxon>Mycolicibacterium</taxon>
    </lineage>
</organism>
<reference evidence="1 2" key="1">
    <citation type="journal article" date="2016" name="Genome Announc.">
        <title>Draft Genome Sequences of Five Rapidly Growing Mycobacterium Species, M. thermoresistibile, M. fortuitum subsp. acetamidolyticum, M. canariasense, M. brisbanense, and M. novocastrense.</title>
        <authorList>
            <person name="Katahira K."/>
            <person name="Ogura Y."/>
            <person name="Gotoh Y."/>
            <person name="Hayashi T."/>
        </authorList>
    </citation>
    <scope>NUCLEOTIDE SEQUENCE [LARGE SCALE GENOMIC DNA]</scope>
    <source>
        <strain evidence="1 2">JCM18114</strain>
    </source>
</reference>
<accession>A0ABQ0KT52</accession>
<gene>
    <name evidence="1" type="ORF">RMCN_5863</name>
</gene>
<proteinExistence type="predicted"/>
<sequence length="45" mass="4548">MPLALADKVHIAEPRIASGSAKLATLIAGMCAGADSIDDIDVRVA</sequence>